<comment type="caution">
    <text evidence="1">The sequence shown here is derived from an EMBL/GenBank/DDBJ whole genome shotgun (WGS) entry which is preliminary data.</text>
</comment>
<accession>A0AAV4WVQ8</accession>
<dbReference type="AlphaFoldDB" id="A0AAV4WVQ8"/>
<dbReference type="Proteomes" id="UP001054945">
    <property type="component" value="Unassembled WGS sequence"/>
</dbReference>
<keyword evidence="2" id="KW-1185">Reference proteome</keyword>
<protein>
    <submittedName>
        <fullName evidence="1">Uncharacterized protein</fullName>
    </submittedName>
</protein>
<gene>
    <name evidence="1" type="ORF">CEXT_798381</name>
</gene>
<evidence type="ECO:0000313" key="1">
    <source>
        <dbReference type="EMBL" id="GIY85785.1"/>
    </source>
</evidence>
<sequence>MNVCELCGAYIANFEVHSCWKFGNQHRQSSQPFLDLFLISGLKILIPYQRSNITMKHNGHFCVKAILQRNKTFFPTCSKELTVERRQLLRHFPSVQSQAKILKLLIFGFLTGRMIKKDSLNQYTCNIHLKRLKPYFWLTFNRRLVKRHALTNQLAPPLNASRQMECSGISRTDEMSEQFTSDFNENFDASANRISPQYEIPSGIPILTIPNAQYYAMDLITQTDSTVTIHSNKCAKRISTER</sequence>
<dbReference type="EMBL" id="BPLR01016691">
    <property type="protein sequence ID" value="GIY85785.1"/>
    <property type="molecule type" value="Genomic_DNA"/>
</dbReference>
<organism evidence="1 2">
    <name type="scientific">Caerostris extrusa</name>
    <name type="common">Bark spider</name>
    <name type="synonym">Caerostris bankana</name>
    <dbReference type="NCBI Taxonomy" id="172846"/>
    <lineage>
        <taxon>Eukaryota</taxon>
        <taxon>Metazoa</taxon>
        <taxon>Ecdysozoa</taxon>
        <taxon>Arthropoda</taxon>
        <taxon>Chelicerata</taxon>
        <taxon>Arachnida</taxon>
        <taxon>Araneae</taxon>
        <taxon>Araneomorphae</taxon>
        <taxon>Entelegynae</taxon>
        <taxon>Araneoidea</taxon>
        <taxon>Araneidae</taxon>
        <taxon>Caerostris</taxon>
    </lineage>
</organism>
<name>A0AAV4WVQ8_CAEEX</name>
<evidence type="ECO:0000313" key="2">
    <source>
        <dbReference type="Proteomes" id="UP001054945"/>
    </source>
</evidence>
<reference evidence="1 2" key="1">
    <citation type="submission" date="2021-06" db="EMBL/GenBank/DDBJ databases">
        <title>Caerostris extrusa draft genome.</title>
        <authorList>
            <person name="Kono N."/>
            <person name="Arakawa K."/>
        </authorList>
    </citation>
    <scope>NUCLEOTIDE SEQUENCE [LARGE SCALE GENOMIC DNA]</scope>
</reference>
<proteinExistence type="predicted"/>